<dbReference type="PANTHER" id="PTHR43098">
    <property type="entry name" value="L-ORNITHINE N(5)-MONOOXYGENASE-RELATED"/>
    <property type="match status" value="1"/>
</dbReference>
<dbReference type="GO" id="GO:0033776">
    <property type="term" value="F:phenylacetone monooxygenase activity"/>
    <property type="evidence" value="ECO:0007669"/>
    <property type="project" value="UniProtKB-EC"/>
</dbReference>
<evidence type="ECO:0000256" key="3">
    <source>
        <dbReference type="ARBA" id="ARBA00022630"/>
    </source>
</evidence>
<dbReference type="InterPro" id="IPR050775">
    <property type="entry name" value="FAD-binding_Monooxygenases"/>
</dbReference>
<dbReference type="STRING" id="690566.Sphch_3266"/>
<dbReference type="EMBL" id="CP002799">
    <property type="protein sequence ID" value="AEG50873.1"/>
    <property type="molecule type" value="Genomic_DNA"/>
</dbReference>
<evidence type="ECO:0000256" key="6">
    <source>
        <dbReference type="ARBA" id="ARBA00023002"/>
    </source>
</evidence>
<accession>F6F361</accession>
<keyword evidence="4" id="KW-0274">FAD</keyword>
<proteinExistence type="inferred from homology"/>
<gene>
    <name evidence="8" type="ORF">Sphch_3266</name>
</gene>
<evidence type="ECO:0000313" key="9">
    <source>
        <dbReference type="Proteomes" id="UP000007150"/>
    </source>
</evidence>
<keyword evidence="9" id="KW-1185">Reference proteome</keyword>
<evidence type="ECO:0000256" key="1">
    <source>
        <dbReference type="ARBA" id="ARBA00001974"/>
    </source>
</evidence>
<name>F6F361_SPHCR</name>
<dbReference type="InterPro" id="IPR036188">
    <property type="entry name" value="FAD/NAD-bd_sf"/>
</dbReference>
<dbReference type="KEGG" id="sch:Sphch_3266"/>
<dbReference type="Gene3D" id="3.50.50.60">
    <property type="entry name" value="FAD/NAD(P)-binding domain"/>
    <property type="match status" value="2"/>
</dbReference>
<dbReference type="HOGENOM" id="CLU_006937_8_2_5"/>
<evidence type="ECO:0000256" key="2">
    <source>
        <dbReference type="ARBA" id="ARBA00010139"/>
    </source>
</evidence>
<dbReference type="PANTHER" id="PTHR43098:SF4">
    <property type="entry name" value="BLR3857 PROTEIN"/>
    <property type="match status" value="1"/>
</dbReference>
<evidence type="ECO:0000256" key="7">
    <source>
        <dbReference type="ARBA" id="ARBA00023033"/>
    </source>
</evidence>
<organism evidence="8 9">
    <name type="scientific">Sphingobium chlorophenolicum L-1</name>
    <dbReference type="NCBI Taxonomy" id="690566"/>
    <lineage>
        <taxon>Bacteria</taxon>
        <taxon>Pseudomonadati</taxon>
        <taxon>Pseudomonadota</taxon>
        <taxon>Alphaproteobacteria</taxon>
        <taxon>Sphingomonadales</taxon>
        <taxon>Sphingomonadaceae</taxon>
        <taxon>Sphingobium</taxon>
    </lineage>
</organism>
<reference evidence="8 9" key="1">
    <citation type="submission" date="2011-05" db="EMBL/GenBank/DDBJ databases">
        <title>Complete sequence of chromosome 2 of Sphingobium chlorophenolicum L-1.</title>
        <authorList>
            <consortium name="US DOE Joint Genome Institute"/>
            <person name="Lucas S."/>
            <person name="Han J."/>
            <person name="Lapidus A."/>
            <person name="Cheng J.-F."/>
            <person name="Goodwin L."/>
            <person name="Pitluck S."/>
            <person name="Peters L."/>
            <person name="Daligault H."/>
            <person name="Han C."/>
            <person name="Tapia R."/>
            <person name="Land M."/>
            <person name="Hauser L."/>
            <person name="Kyrpides N."/>
            <person name="Ivanova N."/>
            <person name="Pagani I."/>
            <person name="Turner P."/>
            <person name="Copley S."/>
            <person name="Woyke T."/>
        </authorList>
    </citation>
    <scope>NUCLEOTIDE SEQUENCE [LARGE SCALE GENOMIC DNA]</scope>
    <source>
        <strain evidence="8 9">L-1</strain>
    </source>
</reference>
<dbReference type="EC" id="1.14.13.92" evidence="8"/>
<dbReference type="Proteomes" id="UP000007150">
    <property type="component" value="Chromosome 2"/>
</dbReference>
<sequence>MSEIGQDLIDLLGKADFDAAEIRRRYAAERDIRLRPEGNSQYIATEAEFSHYADDPYAERLPRDPLHDHVTVAIVGGGYGGVLAGLHLSRVGIKDVRIVEKGGDFGGVWYWNRYPGLRCDTEAYVYMAESESIDFVASEKYARGAEIRESIHKIARNAGLYDKACLQTEVTGMQWDEQEGLWRVRTDRGDDFTAQFVLLANGLLAKPKLPGIPGMEKYRGHTFHTSRWDYDYTGGGPTEVMNGLRGKKVGVVGTAATGVQLIPHVAETAEHLYVFQRTPAAVDVRANRPTDPEWAASLKPGWQQERVENFERTVAGLECAEDMVSDRFSAVGRLFNGSVPWAQRELNRTLSPEEIAFMSETLDNQMMERIRHRVDEVVQDPATAEALKPWHRRMCKRPLFSDDYLPTFNRPNVTLVDTKGLGIDRLTEKGPVVAGSEYEVDCLIFATGYETGQGFDRRAGFSVSGRDGLDLNDYWKGGMLSFQGSFVRNFPNCLFVFWGNTPISFAHTFILNEQGKHLAYVVSEALKRGARVIEPSAEAVDAHVAQVRAASSSQVAFWKECTPSYFNSEGNPEEAQNLFQNVHPDPAPIFFNKLAAWRENGRLEGLELS</sequence>
<keyword evidence="7 8" id="KW-0503">Monooxygenase</keyword>
<keyword evidence="3" id="KW-0285">Flavoprotein</keyword>
<dbReference type="RefSeq" id="WP_013849103.1">
    <property type="nucleotide sequence ID" value="NC_015594.1"/>
</dbReference>
<keyword evidence="6 8" id="KW-0560">Oxidoreductase</keyword>
<comment type="cofactor">
    <cofactor evidence="1">
        <name>FAD</name>
        <dbReference type="ChEBI" id="CHEBI:57692"/>
    </cofactor>
</comment>
<protein>
    <submittedName>
        <fullName evidence="8">Phenylacetone monooxygenase</fullName>
        <ecNumber evidence="8">1.14.13.92</ecNumber>
    </submittedName>
</protein>
<evidence type="ECO:0000256" key="5">
    <source>
        <dbReference type="ARBA" id="ARBA00022857"/>
    </source>
</evidence>
<comment type="similarity">
    <text evidence="2">Belongs to the FAD-binding monooxygenase family.</text>
</comment>
<keyword evidence="5" id="KW-0521">NADP</keyword>
<evidence type="ECO:0000313" key="8">
    <source>
        <dbReference type="EMBL" id="AEG50873.1"/>
    </source>
</evidence>
<dbReference type="Pfam" id="PF13738">
    <property type="entry name" value="Pyr_redox_3"/>
    <property type="match status" value="1"/>
</dbReference>
<dbReference type="AlphaFoldDB" id="F6F361"/>
<dbReference type="SUPFAM" id="SSF51905">
    <property type="entry name" value="FAD/NAD(P)-binding domain"/>
    <property type="match status" value="1"/>
</dbReference>
<evidence type="ECO:0000256" key="4">
    <source>
        <dbReference type="ARBA" id="ARBA00022827"/>
    </source>
</evidence>